<evidence type="ECO:0000313" key="3">
    <source>
        <dbReference type="Proteomes" id="UP001140949"/>
    </source>
</evidence>
<dbReference type="EMBL" id="JANAVB010032054">
    <property type="protein sequence ID" value="KAJ6810932.1"/>
    <property type="molecule type" value="Genomic_DNA"/>
</dbReference>
<name>A0AAX6F3C9_IRIPA</name>
<dbReference type="EMBL" id="JANAVB010003398">
    <property type="protein sequence ID" value="KAJ6849977.1"/>
    <property type="molecule type" value="Genomic_DNA"/>
</dbReference>
<organism evidence="1 3">
    <name type="scientific">Iris pallida</name>
    <name type="common">Sweet iris</name>
    <dbReference type="NCBI Taxonomy" id="29817"/>
    <lineage>
        <taxon>Eukaryota</taxon>
        <taxon>Viridiplantae</taxon>
        <taxon>Streptophyta</taxon>
        <taxon>Embryophyta</taxon>
        <taxon>Tracheophyta</taxon>
        <taxon>Spermatophyta</taxon>
        <taxon>Magnoliopsida</taxon>
        <taxon>Liliopsida</taxon>
        <taxon>Asparagales</taxon>
        <taxon>Iridaceae</taxon>
        <taxon>Iridoideae</taxon>
        <taxon>Irideae</taxon>
        <taxon>Iris</taxon>
    </lineage>
</organism>
<keyword evidence="3" id="KW-1185">Reference proteome</keyword>
<reference evidence="1" key="2">
    <citation type="submission" date="2023-04" db="EMBL/GenBank/DDBJ databases">
        <authorList>
            <person name="Bruccoleri R.E."/>
            <person name="Oakeley E.J."/>
            <person name="Faust A.-M."/>
            <person name="Dessus-Babus S."/>
            <person name="Altorfer M."/>
            <person name="Burckhardt D."/>
            <person name="Oertli M."/>
            <person name="Naumann U."/>
            <person name="Petersen F."/>
            <person name="Wong J."/>
        </authorList>
    </citation>
    <scope>NUCLEOTIDE SEQUENCE</scope>
    <source>
        <strain evidence="1">GSM-AAB239-AS_SAM_17_03QT</strain>
        <tissue evidence="1">Leaf</tissue>
    </source>
</reference>
<evidence type="ECO:0000313" key="2">
    <source>
        <dbReference type="EMBL" id="KAJ6849977.1"/>
    </source>
</evidence>
<dbReference type="Proteomes" id="UP001140949">
    <property type="component" value="Unassembled WGS sequence"/>
</dbReference>
<proteinExistence type="predicted"/>
<reference evidence="1" key="1">
    <citation type="journal article" date="2023" name="GigaByte">
        <title>Genome assembly of the bearded iris, Iris pallida Lam.</title>
        <authorList>
            <person name="Bruccoleri R.E."/>
            <person name="Oakeley E.J."/>
            <person name="Faust A.M.E."/>
            <person name="Altorfer M."/>
            <person name="Dessus-Babus S."/>
            <person name="Burckhardt D."/>
            <person name="Oertli M."/>
            <person name="Naumann U."/>
            <person name="Petersen F."/>
            <person name="Wong J."/>
        </authorList>
    </citation>
    <scope>NUCLEOTIDE SEQUENCE</scope>
    <source>
        <strain evidence="1">GSM-AAB239-AS_SAM_17_03QT</strain>
    </source>
</reference>
<accession>A0AAX6F3C9</accession>
<comment type="caution">
    <text evidence="1">The sequence shown here is derived from an EMBL/GenBank/DDBJ whole genome shotgun (WGS) entry which is preliminary data.</text>
</comment>
<dbReference type="AlphaFoldDB" id="A0AAX6F3C9"/>
<gene>
    <name evidence="1" type="ORF">M6B38_103445</name>
    <name evidence="2" type="ORF">M6B38_269135</name>
</gene>
<sequence length="84" mass="8375">MVIEGNSAGNRAAPRWRVVAVVHGGWPDTGGRVSFPHSSSGVCGDGDGRGGCVSGSRRGETLVMGVCHSGDGSVVVVLRVGEGG</sequence>
<evidence type="ECO:0000313" key="1">
    <source>
        <dbReference type="EMBL" id="KAJ6810932.1"/>
    </source>
</evidence>
<protein>
    <submittedName>
        <fullName evidence="1">Pollen-specific leucine-rich repeat extensin-like protein 4</fullName>
    </submittedName>
</protein>